<feature type="domain" description="PAC" evidence="9">
    <location>
        <begin position="214"/>
        <end position="266"/>
    </location>
</feature>
<dbReference type="Pfam" id="PF08447">
    <property type="entry name" value="PAS_3"/>
    <property type="match status" value="1"/>
</dbReference>
<dbReference type="EMBL" id="QLAG01000030">
    <property type="protein sequence ID" value="TLX61940.1"/>
    <property type="molecule type" value="Genomic_DNA"/>
</dbReference>
<comment type="subcellular location">
    <subcellularLocation>
        <location evidence="1">Membrane</location>
    </subcellularLocation>
</comment>
<gene>
    <name evidence="10" type="ORF">DN820_18860</name>
</gene>
<dbReference type="NCBIfam" id="TIGR00229">
    <property type="entry name" value="sensory_box"/>
    <property type="match status" value="2"/>
</dbReference>
<proteinExistence type="predicted"/>
<keyword evidence="7" id="KW-0175">Coiled coil</keyword>
<dbReference type="AlphaFoldDB" id="A0A5R9QAA9"/>
<dbReference type="SMART" id="SM00091">
    <property type="entry name" value="PAS"/>
    <property type="match status" value="2"/>
</dbReference>
<dbReference type="GO" id="GO:0006935">
    <property type="term" value="P:chemotaxis"/>
    <property type="evidence" value="ECO:0007669"/>
    <property type="project" value="UniProtKB-ARBA"/>
</dbReference>
<evidence type="ECO:0000256" key="4">
    <source>
        <dbReference type="ARBA" id="ARBA00023136"/>
    </source>
</evidence>
<dbReference type="GO" id="GO:0016020">
    <property type="term" value="C:membrane"/>
    <property type="evidence" value="ECO:0007669"/>
    <property type="project" value="UniProtKB-SubCell"/>
</dbReference>
<dbReference type="SMART" id="SM00086">
    <property type="entry name" value="PAC"/>
    <property type="match status" value="2"/>
</dbReference>
<reference evidence="10 11" key="1">
    <citation type="journal article" date="2017" name="Eur. J. Clin. Microbiol. Infect. Dis.">
        <title>Uncommonly isolated clinical Pseudomonas: identification and phylogenetic assignation.</title>
        <authorList>
            <person name="Mulet M."/>
            <person name="Gomila M."/>
            <person name="Ramirez A."/>
            <person name="Cardew S."/>
            <person name="Moore E.R."/>
            <person name="Lalucat J."/>
            <person name="Garcia-Valdes E."/>
        </authorList>
    </citation>
    <scope>NUCLEOTIDE SEQUENCE [LARGE SCALE GENOMIC DNA]</scope>
    <source>
        <strain evidence="10 11">SD129</strain>
    </source>
</reference>
<dbReference type="SUPFAM" id="SSF58104">
    <property type="entry name" value="Methyl-accepting chemotaxis protein (MCP) signaling domain"/>
    <property type="match status" value="1"/>
</dbReference>
<evidence type="ECO:0000256" key="1">
    <source>
        <dbReference type="ARBA" id="ARBA00004370"/>
    </source>
</evidence>
<protein>
    <submittedName>
        <fullName evidence="10">Chemotaxis protein</fullName>
    </submittedName>
</protein>
<name>A0A5R9QAA9_9GAMM</name>
<keyword evidence="11" id="KW-1185">Reference proteome</keyword>
<evidence type="ECO:0000256" key="6">
    <source>
        <dbReference type="PROSITE-ProRule" id="PRU00284"/>
    </source>
</evidence>
<evidence type="ECO:0000259" key="8">
    <source>
        <dbReference type="PROSITE" id="PS50111"/>
    </source>
</evidence>
<dbReference type="InterPro" id="IPR001610">
    <property type="entry name" value="PAC"/>
</dbReference>
<keyword evidence="5 6" id="KW-0807">Transducer</keyword>
<keyword evidence="3" id="KW-1133">Transmembrane helix</keyword>
<dbReference type="InterPro" id="IPR035965">
    <property type="entry name" value="PAS-like_dom_sf"/>
</dbReference>
<feature type="domain" description="Methyl-accepting transducer" evidence="8">
    <location>
        <begin position="262"/>
        <end position="438"/>
    </location>
</feature>
<evidence type="ECO:0000313" key="11">
    <source>
        <dbReference type="Proteomes" id="UP000306753"/>
    </source>
</evidence>
<keyword evidence="2" id="KW-0812">Transmembrane</keyword>
<dbReference type="InterPro" id="IPR000700">
    <property type="entry name" value="PAS-assoc_C"/>
</dbReference>
<dbReference type="SMART" id="SM00283">
    <property type="entry name" value="MA"/>
    <property type="match status" value="1"/>
</dbReference>
<dbReference type="Proteomes" id="UP000306753">
    <property type="component" value="Unassembled WGS sequence"/>
</dbReference>
<evidence type="ECO:0000256" key="5">
    <source>
        <dbReference type="ARBA" id="ARBA00023224"/>
    </source>
</evidence>
<dbReference type="SUPFAM" id="SSF55785">
    <property type="entry name" value="PYP-like sensor domain (PAS domain)"/>
    <property type="match status" value="2"/>
</dbReference>
<dbReference type="Gene3D" id="3.30.450.20">
    <property type="entry name" value="PAS domain"/>
    <property type="match status" value="2"/>
</dbReference>
<dbReference type="PROSITE" id="PS50113">
    <property type="entry name" value="PAC"/>
    <property type="match status" value="1"/>
</dbReference>
<feature type="coiled-coil region" evidence="7">
    <location>
        <begin position="3"/>
        <end position="37"/>
    </location>
</feature>
<sequence>MFFTKLKAKNAQLQEELASLQQTRDSLYREMMVLELDIDGRIRYANDLFLKEMLYRREDLIGRPIEDLISASFRTQPNYQKLQATFKRGEHFSGACRMLRANGQEAWLRSIWEPIKDSQGRTLKFTLCANDLTRTIEKSKEHEALINALLRSTAVIELGLDGEVITANERFLGAMGYRLEQLTGKHHRLFCEPEEAASQGYRDFWARLNAGEFVSGRFKRIDSHGRTVWLEASYNPVRDSYGKLYKVVKFATVVTDQVHQERAVSEAATIAYGTSQQTDHTAQKGAAVVQQTVEVMHRIAEQVEEAANGIEALDKQSQLISSIMKTISGIAEQTNLLALNAAIEAARAGEQGRGFAVVADEVRQLAGRTSKAAAEIVDVVQQNQALAQTAVDSMSSSKVQAERGLALANEAGAVIVEIQDGAKQVVSAVGQFANQLKN</sequence>
<evidence type="ECO:0000259" key="9">
    <source>
        <dbReference type="PROSITE" id="PS50113"/>
    </source>
</evidence>
<evidence type="ECO:0000313" key="10">
    <source>
        <dbReference type="EMBL" id="TLX61940.1"/>
    </source>
</evidence>
<dbReference type="CDD" id="cd00130">
    <property type="entry name" value="PAS"/>
    <property type="match status" value="2"/>
</dbReference>
<dbReference type="InterPro" id="IPR004089">
    <property type="entry name" value="MCPsignal_dom"/>
</dbReference>
<dbReference type="RefSeq" id="WP_138412587.1">
    <property type="nucleotide sequence ID" value="NZ_QLAG01000030.1"/>
</dbReference>
<organism evidence="10 11">
    <name type="scientific">Stutzerimonas nosocomialis</name>
    <dbReference type="NCBI Taxonomy" id="1056496"/>
    <lineage>
        <taxon>Bacteria</taxon>
        <taxon>Pseudomonadati</taxon>
        <taxon>Pseudomonadota</taxon>
        <taxon>Gammaproteobacteria</taxon>
        <taxon>Pseudomonadales</taxon>
        <taxon>Pseudomonadaceae</taxon>
        <taxon>Stutzerimonas</taxon>
    </lineage>
</organism>
<dbReference type="Pfam" id="PF00015">
    <property type="entry name" value="MCPsignal"/>
    <property type="match status" value="1"/>
</dbReference>
<comment type="caution">
    <text evidence="10">The sequence shown here is derived from an EMBL/GenBank/DDBJ whole genome shotgun (WGS) entry which is preliminary data.</text>
</comment>
<evidence type="ECO:0000256" key="3">
    <source>
        <dbReference type="ARBA" id="ARBA00022989"/>
    </source>
</evidence>
<accession>A0A5R9QAA9</accession>
<keyword evidence="4" id="KW-0472">Membrane</keyword>
<dbReference type="CDD" id="cd11386">
    <property type="entry name" value="MCP_signal"/>
    <property type="match status" value="1"/>
</dbReference>
<dbReference type="GO" id="GO:0007165">
    <property type="term" value="P:signal transduction"/>
    <property type="evidence" value="ECO:0007669"/>
    <property type="project" value="UniProtKB-KW"/>
</dbReference>
<dbReference type="PANTHER" id="PTHR32089:SF112">
    <property type="entry name" value="LYSOZYME-LIKE PROTEIN-RELATED"/>
    <property type="match status" value="1"/>
</dbReference>
<dbReference type="Gene3D" id="1.10.287.950">
    <property type="entry name" value="Methyl-accepting chemotaxis protein"/>
    <property type="match status" value="1"/>
</dbReference>
<evidence type="ECO:0000256" key="7">
    <source>
        <dbReference type="SAM" id="Coils"/>
    </source>
</evidence>
<evidence type="ECO:0000256" key="2">
    <source>
        <dbReference type="ARBA" id="ARBA00022692"/>
    </source>
</evidence>
<dbReference type="Pfam" id="PF13426">
    <property type="entry name" value="PAS_9"/>
    <property type="match status" value="1"/>
</dbReference>
<dbReference type="InterPro" id="IPR000014">
    <property type="entry name" value="PAS"/>
</dbReference>
<dbReference type="PANTHER" id="PTHR32089">
    <property type="entry name" value="METHYL-ACCEPTING CHEMOTAXIS PROTEIN MCPB"/>
    <property type="match status" value="1"/>
</dbReference>
<dbReference type="InterPro" id="IPR013655">
    <property type="entry name" value="PAS_fold_3"/>
</dbReference>
<dbReference type="PROSITE" id="PS50111">
    <property type="entry name" value="CHEMOTAXIS_TRANSDUC_2"/>
    <property type="match status" value="1"/>
</dbReference>